<dbReference type="EMBL" id="CP017834">
    <property type="protein sequence ID" value="APJ04007.1"/>
    <property type="molecule type" value="Genomic_DNA"/>
</dbReference>
<gene>
    <name evidence="1" type="ORF">AXG55_08845</name>
</gene>
<name>A0A1L4D1D4_9BACT</name>
<organism evidence="1 2">
    <name type="scientific">Silvanigrella aquatica</name>
    <dbReference type="NCBI Taxonomy" id="1915309"/>
    <lineage>
        <taxon>Bacteria</taxon>
        <taxon>Pseudomonadati</taxon>
        <taxon>Bdellovibrionota</taxon>
        <taxon>Oligoflexia</taxon>
        <taxon>Silvanigrellales</taxon>
        <taxon>Silvanigrellaceae</taxon>
        <taxon>Silvanigrella</taxon>
    </lineage>
</organism>
<dbReference type="STRING" id="1915309.AXG55_08845"/>
<dbReference type="KEGG" id="saqi:AXG55_08845"/>
<dbReference type="PROSITE" id="PS51257">
    <property type="entry name" value="PROKAR_LIPOPROTEIN"/>
    <property type="match status" value="1"/>
</dbReference>
<sequence length="297" mass="32326">MKKNRAIYVASIASTLAMVGCGFKGNTNMQDYSTDIGTKWDALANQIGTHTVAEAPDVLSNRGQITENLKQAPTNFNPTKGGDKYKENKKFAVDYVNKNITKSQATEIVSIRKLSDLLGEELTKENANVTAVPYIERASFAKINDLSGIKTLSGINHNSEFQIAGTLNGKISNKNKAEGTAYVITYKLDNSAHNYTAIVTIPKNNKNEKLPLMMYAHGGDAGLSFSNMATVMQNNLRRAIVAAPAFPGEPICSITTQGGSEKNSFKRSCVNYNGDVQLKVAQKKIVSKDRVSITMEM</sequence>
<dbReference type="RefSeq" id="WP_148697753.1">
    <property type="nucleotide sequence ID" value="NZ_CP017834.1"/>
</dbReference>
<keyword evidence="2" id="KW-1185">Reference proteome</keyword>
<dbReference type="Proteomes" id="UP000184731">
    <property type="component" value="Chromosome"/>
</dbReference>
<protein>
    <submittedName>
        <fullName evidence="1">Uncharacterized protein</fullName>
    </submittedName>
</protein>
<evidence type="ECO:0000313" key="1">
    <source>
        <dbReference type="EMBL" id="APJ04007.1"/>
    </source>
</evidence>
<reference evidence="1 2" key="1">
    <citation type="submission" date="2016-10" db="EMBL/GenBank/DDBJ databases">
        <title>Silvanigrella aquatica sp. nov., isolated from a freshwater lake located in the Black Forest, Germany, description of Silvanigrellaceae fam. nov., Silvanigrellales ord. nov., reclassification of the order Bdellovibrionales in the class Oligoflexia, reclassification of the families Bacteriovoracaceae and Halobacteriovoraceae in the new order Bacteriovoracales ord. nov., and reclassification of the family Pseudobacteriovoracaceae in the order Oligoflexiales.</title>
        <authorList>
            <person name="Hahn M.W."/>
            <person name="Schmidt J."/>
            <person name="Koll U."/>
            <person name="Rohde M."/>
            <person name="Verbag S."/>
            <person name="Pitt A."/>
            <person name="Nakai R."/>
            <person name="Naganuma T."/>
            <person name="Lang E."/>
        </authorList>
    </citation>
    <scope>NUCLEOTIDE SEQUENCE [LARGE SCALE GENOMIC DNA]</scope>
    <source>
        <strain evidence="1 2">MWH-Nonnen-W8red</strain>
    </source>
</reference>
<accession>A0A1L4D1D4</accession>
<evidence type="ECO:0000313" key="2">
    <source>
        <dbReference type="Proteomes" id="UP000184731"/>
    </source>
</evidence>
<dbReference type="AlphaFoldDB" id="A0A1L4D1D4"/>
<dbReference type="OrthoDB" id="9777975at2"/>
<proteinExistence type="predicted"/>